<feature type="transmembrane region" description="Helical" evidence="10">
    <location>
        <begin position="346"/>
        <end position="363"/>
    </location>
</feature>
<comment type="cofactor">
    <cofactor evidence="1">
        <name>Mn(2+)</name>
        <dbReference type="ChEBI" id="CHEBI:29035"/>
    </cofactor>
</comment>
<dbReference type="GO" id="GO:0016787">
    <property type="term" value="F:hydrolase activity"/>
    <property type="evidence" value="ECO:0007669"/>
    <property type="project" value="UniProtKB-KW"/>
</dbReference>
<evidence type="ECO:0000313" key="13">
    <source>
        <dbReference type="Proteomes" id="UP000791440"/>
    </source>
</evidence>
<feature type="transmembrane region" description="Helical" evidence="10">
    <location>
        <begin position="7"/>
        <end position="30"/>
    </location>
</feature>
<keyword evidence="8 10" id="KW-0472">Membrane</keyword>
<dbReference type="InterPro" id="IPR004843">
    <property type="entry name" value="Calcineurin-like_PHP"/>
</dbReference>
<evidence type="ECO:0000256" key="8">
    <source>
        <dbReference type="ARBA" id="ARBA00023136"/>
    </source>
</evidence>
<gene>
    <name evidence="12" type="ORF">O3G_MSEX001283</name>
</gene>
<reference evidence="12" key="1">
    <citation type="journal article" date="2016" name="Insect Biochem. Mol. Biol.">
        <title>Multifaceted biological insights from a draft genome sequence of the tobacco hornworm moth, Manduca sexta.</title>
        <authorList>
            <person name="Kanost M.R."/>
            <person name="Arrese E.L."/>
            <person name="Cao X."/>
            <person name="Chen Y.R."/>
            <person name="Chellapilla S."/>
            <person name="Goldsmith M.R."/>
            <person name="Grosse-Wilde E."/>
            <person name="Heckel D.G."/>
            <person name="Herndon N."/>
            <person name="Jiang H."/>
            <person name="Papanicolaou A."/>
            <person name="Qu J."/>
            <person name="Soulages J.L."/>
            <person name="Vogel H."/>
            <person name="Walters J."/>
            <person name="Waterhouse R.M."/>
            <person name="Ahn S.J."/>
            <person name="Almeida F.C."/>
            <person name="An C."/>
            <person name="Aqrawi P."/>
            <person name="Bretschneider A."/>
            <person name="Bryant W.B."/>
            <person name="Bucks S."/>
            <person name="Chao H."/>
            <person name="Chevignon G."/>
            <person name="Christen J.M."/>
            <person name="Clarke D.F."/>
            <person name="Dittmer N.T."/>
            <person name="Ferguson L.C.F."/>
            <person name="Garavelou S."/>
            <person name="Gordon K.H.J."/>
            <person name="Gunaratna R.T."/>
            <person name="Han Y."/>
            <person name="Hauser F."/>
            <person name="He Y."/>
            <person name="Heidel-Fischer H."/>
            <person name="Hirsh A."/>
            <person name="Hu Y."/>
            <person name="Jiang H."/>
            <person name="Kalra D."/>
            <person name="Klinner C."/>
            <person name="Konig C."/>
            <person name="Kovar C."/>
            <person name="Kroll A.R."/>
            <person name="Kuwar S.S."/>
            <person name="Lee S.L."/>
            <person name="Lehman R."/>
            <person name="Li K."/>
            <person name="Li Z."/>
            <person name="Liang H."/>
            <person name="Lovelace S."/>
            <person name="Lu Z."/>
            <person name="Mansfield J.H."/>
            <person name="McCulloch K.J."/>
            <person name="Mathew T."/>
            <person name="Morton B."/>
            <person name="Muzny D.M."/>
            <person name="Neunemann D."/>
            <person name="Ongeri F."/>
            <person name="Pauchet Y."/>
            <person name="Pu L.L."/>
            <person name="Pyrousis I."/>
            <person name="Rao X.J."/>
            <person name="Redding A."/>
            <person name="Roesel C."/>
            <person name="Sanchez-Gracia A."/>
            <person name="Schaack S."/>
            <person name="Shukla A."/>
            <person name="Tetreau G."/>
            <person name="Wang Y."/>
            <person name="Xiong G.H."/>
            <person name="Traut W."/>
            <person name="Walsh T.K."/>
            <person name="Worley K.C."/>
            <person name="Wu D."/>
            <person name="Wu W."/>
            <person name="Wu Y.Q."/>
            <person name="Zhang X."/>
            <person name="Zou Z."/>
            <person name="Zucker H."/>
            <person name="Briscoe A.D."/>
            <person name="Burmester T."/>
            <person name="Clem R.J."/>
            <person name="Feyereisen R."/>
            <person name="Grimmelikhuijzen C.J.P."/>
            <person name="Hamodrakas S.J."/>
            <person name="Hansson B.S."/>
            <person name="Huguet E."/>
            <person name="Jermiin L.S."/>
            <person name="Lan Q."/>
            <person name="Lehman H.K."/>
            <person name="Lorenzen M."/>
            <person name="Merzendorfer H."/>
            <person name="Michalopoulos I."/>
            <person name="Morton D.B."/>
            <person name="Muthukrishnan S."/>
            <person name="Oakeshott J.G."/>
            <person name="Palmer W."/>
            <person name="Park Y."/>
            <person name="Passarelli A.L."/>
            <person name="Rozas J."/>
            <person name="Schwartz L.M."/>
            <person name="Smith W."/>
            <person name="Southgate A."/>
            <person name="Vilcinskas A."/>
            <person name="Vogt R."/>
            <person name="Wang P."/>
            <person name="Werren J."/>
            <person name="Yu X.Q."/>
            <person name="Zhou J.J."/>
            <person name="Brown S.J."/>
            <person name="Scherer S.E."/>
            <person name="Richards S."/>
            <person name="Blissard G.W."/>
        </authorList>
    </citation>
    <scope>NUCLEOTIDE SEQUENCE</scope>
</reference>
<evidence type="ECO:0000256" key="7">
    <source>
        <dbReference type="ARBA" id="ARBA00022989"/>
    </source>
</evidence>
<dbReference type="GO" id="GO:0006506">
    <property type="term" value="P:GPI anchor biosynthetic process"/>
    <property type="evidence" value="ECO:0007669"/>
    <property type="project" value="InterPro"/>
</dbReference>
<protein>
    <recommendedName>
        <fullName evidence="11">Calcineurin-like phosphoesterase domain-containing protein</fullName>
    </recommendedName>
</protein>
<proteinExistence type="inferred from homology"/>
<evidence type="ECO:0000256" key="3">
    <source>
        <dbReference type="ARBA" id="ARBA00008895"/>
    </source>
</evidence>
<evidence type="ECO:0000256" key="10">
    <source>
        <dbReference type="SAM" id="Phobius"/>
    </source>
</evidence>
<evidence type="ECO:0000313" key="12">
    <source>
        <dbReference type="EMBL" id="KAG6440462.1"/>
    </source>
</evidence>
<evidence type="ECO:0000256" key="1">
    <source>
        <dbReference type="ARBA" id="ARBA00001936"/>
    </source>
</evidence>
<dbReference type="AlphaFoldDB" id="A0A921YK61"/>
<keyword evidence="13" id="KW-1185">Reference proteome</keyword>
<feature type="domain" description="Calcineurin-like phosphoesterase" evidence="11">
    <location>
        <begin position="53"/>
        <end position="290"/>
    </location>
</feature>
<comment type="subcellular location">
    <subcellularLocation>
        <location evidence="2">Membrane</location>
        <topology evidence="2">Multi-pass membrane protein</topology>
    </subcellularLocation>
</comment>
<keyword evidence="4 10" id="KW-0812">Transmembrane</keyword>
<dbReference type="InterPro" id="IPR029052">
    <property type="entry name" value="Metallo-depent_PP-like"/>
</dbReference>
<dbReference type="PANTHER" id="PTHR13315:SF0">
    <property type="entry name" value="METALLOPHOSPHOESTERASE 1"/>
    <property type="match status" value="1"/>
</dbReference>
<name>A0A921YK61_MANSE</name>
<keyword evidence="7 10" id="KW-1133">Transmembrane helix</keyword>
<keyword evidence="5" id="KW-0479">Metal-binding</keyword>
<dbReference type="GO" id="GO:0016020">
    <property type="term" value="C:membrane"/>
    <property type="evidence" value="ECO:0007669"/>
    <property type="project" value="UniProtKB-SubCell"/>
</dbReference>
<keyword evidence="6" id="KW-0378">Hydrolase</keyword>
<evidence type="ECO:0000256" key="2">
    <source>
        <dbReference type="ARBA" id="ARBA00004141"/>
    </source>
</evidence>
<dbReference type="Pfam" id="PF00149">
    <property type="entry name" value="Metallophos"/>
    <property type="match status" value="1"/>
</dbReference>
<dbReference type="GO" id="GO:0046872">
    <property type="term" value="F:metal ion binding"/>
    <property type="evidence" value="ECO:0007669"/>
    <property type="project" value="UniProtKB-KW"/>
</dbReference>
<evidence type="ECO:0000256" key="5">
    <source>
        <dbReference type="ARBA" id="ARBA00022723"/>
    </source>
</evidence>
<accession>A0A921YK61</accession>
<reference evidence="12" key="2">
    <citation type="submission" date="2020-12" db="EMBL/GenBank/DDBJ databases">
        <authorList>
            <person name="Kanost M."/>
        </authorList>
    </citation>
    <scope>NUCLEOTIDE SEQUENCE</scope>
</reference>
<dbReference type="OrthoDB" id="9984693at2759"/>
<comment type="caution">
    <text evidence="12">The sequence shown here is derived from an EMBL/GenBank/DDBJ whole genome shotgun (WGS) entry which is preliminary data.</text>
</comment>
<evidence type="ECO:0000256" key="9">
    <source>
        <dbReference type="ARBA" id="ARBA00023211"/>
    </source>
</evidence>
<comment type="similarity">
    <text evidence="3">Belongs to the metallophosphoesterase superfamily. MPPE1 family.</text>
</comment>
<evidence type="ECO:0000259" key="11">
    <source>
        <dbReference type="Pfam" id="PF00149"/>
    </source>
</evidence>
<dbReference type="EMBL" id="JH668280">
    <property type="protein sequence ID" value="KAG6440462.1"/>
    <property type="molecule type" value="Genomic_DNA"/>
</dbReference>
<dbReference type="InterPro" id="IPR033308">
    <property type="entry name" value="PGAP5/Cdc1/Ted1"/>
</dbReference>
<evidence type="ECO:0000256" key="4">
    <source>
        <dbReference type="ARBA" id="ARBA00022692"/>
    </source>
</evidence>
<dbReference type="Gene3D" id="3.60.21.10">
    <property type="match status" value="1"/>
</dbReference>
<dbReference type="SUPFAM" id="SSF56300">
    <property type="entry name" value="Metallo-dependent phosphatases"/>
    <property type="match status" value="1"/>
</dbReference>
<organism evidence="12 13">
    <name type="scientific">Manduca sexta</name>
    <name type="common">Tobacco hawkmoth</name>
    <name type="synonym">Tobacco hornworm</name>
    <dbReference type="NCBI Taxonomy" id="7130"/>
    <lineage>
        <taxon>Eukaryota</taxon>
        <taxon>Metazoa</taxon>
        <taxon>Ecdysozoa</taxon>
        <taxon>Arthropoda</taxon>
        <taxon>Hexapoda</taxon>
        <taxon>Insecta</taxon>
        <taxon>Pterygota</taxon>
        <taxon>Neoptera</taxon>
        <taxon>Endopterygota</taxon>
        <taxon>Lepidoptera</taxon>
        <taxon>Glossata</taxon>
        <taxon>Ditrysia</taxon>
        <taxon>Bombycoidea</taxon>
        <taxon>Sphingidae</taxon>
        <taxon>Sphinginae</taxon>
        <taxon>Sphingini</taxon>
        <taxon>Manduca</taxon>
    </lineage>
</organism>
<evidence type="ECO:0000256" key="6">
    <source>
        <dbReference type="ARBA" id="ARBA00022801"/>
    </source>
</evidence>
<dbReference type="PANTHER" id="PTHR13315">
    <property type="entry name" value="METALLO PHOSPHOESTERASE RELATED"/>
    <property type="match status" value="1"/>
</dbReference>
<dbReference type="Proteomes" id="UP000791440">
    <property type="component" value="Unassembled WGS sequence"/>
</dbReference>
<sequence>MRRITKNVLLFMFGCICIALYCEFGIYYVVIAQCSWPELLGGSEETTLKAFMLADTHLLGPWRGHWLDKMRREWQMNRAFQTIVHVHRPEIIFLLGDLFDEGEWTNRDQFEDYVTRFRKLFAVPEDIKLYVTVGNHDIGFHNNIRRGSIERFNKAFNTTSVQLVTIKGNHFVLINSMAMEGDYCSLCTDARSRIESISEILQCSENPTKCTSKSKKYIKRNKHNYSRPILLQHFPLFRKSDAVCTEPDAPPLPERNKPFRLKIDALSKDATDYLVSKLKPRAVFGGHTHHGCLLHHNYKLSDSIEFSEYSIPSFSWRNRPDPKYMLVKISPENYAVNKCELPKETTIAFTAIVSLILFSCYLVRRRHIGR</sequence>
<keyword evidence="9" id="KW-0464">Manganese</keyword>